<evidence type="ECO:0000256" key="13">
    <source>
        <dbReference type="ARBA" id="ARBA00023180"/>
    </source>
</evidence>
<evidence type="ECO:0000256" key="14">
    <source>
        <dbReference type="ARBA" id="ARBA00023288"/>
    </source>
</evidence>
<feature type="chain" id="PRO_5026305825" description="CFEM domain-containing protein" evidence="17">
    <location>
        <begin position="19"/>
        <end position="188"/>
    </location>
</feature>
<evidence type="ECO:0000256" key="17">
    <source>
        <dbReference type="SAM" id="SignalP"/>
    </source>
</evidence>
<dbReference type="EMBL" id="CP051142">
    <property type="protein sequence ID" value="QIX00435.1"/>
    <property type="molecule type" value="Genomic_DNA"/>
</dbReference>
<feature type="binding site" description="axial binding residue" evidence="15">
    <location>
        <position position="39"/>
    </location>
    <ligand>
        <name>heme</name>
        <dbReference type="ChEBI" id="CHEBI:30413"/>
    </ligand>
    <ligandPart>
        <name>Fe</name>
        <dbReference type="ChEBI" id="CHEBI:18248"/>
    </ligandPart>
</feature>
<evidence type="ECO:0000256" key="4">
    <source>
        <dbReference type="ARBA" id="ARBA00022475"/>
    </source>
</evidence>
<evidence type="ECO:0000256" key="12">
    <source>
        <dbReference type="ARBA" id="ARBA00023157"/>
    </source>
</evidence>
<dbReference type="GO" id="GO:0098552">
    <property type="term" value="C:side of membrane"/>
    <property type="evidence" value="ECO:0007669"/>
    <property type="project" value="UniProtKB-KW"/>
</dbReference>
<dbReference type="PANTHER" id="PTHR37928">
    <property type="entry name" value="CFEM DOMAIN PROTEIN (AFU_ORTHOLOGUE AFUA_6G14090)"/>
    <property type="match status" value="1"/>
</dbReference>
<dbReference type="AlphaFoldDB" id="A0A6H0Y0K0"/>
<organism evidence="19 20">
    <name type="scientific">Peltaster fructicola</name>
    <dbReference type="NCBI Taxonomy" id="286661"/>
    <lineage>
        <taxon>Eukaryota</taxon>
        <taxon>Fungi</taxon>
        <taxon>Dikarya</taxon>
        <taxon>Ascomycota</taxon>
        <taxon>Pezizomycotina</taxon>
        <taxon>Dothideomycetes</taxon>
        <taxon>Dothideomycetes incertae sedis</taxon>
        <taxon>Peltaster</taxon>
    </lineage>
</organism>
<evidence type="ECO:0000256" key="1">
    <source>
        <dbReference type="ARBA" id="ARBA00004609"/>
    </source>
</evidence>
<comment type="caution">
    <text evidence="15">Lacks conserved residue(s) required for the propagation of feature annotation.</text>
</comment>
<evidence type="ECO:0000256" key="8">
    <source>
        <dbReference type="ARBA" id="ARBA00022723"/>
    </source>
</evidence>
<dbReference type="GO" id="GO:0046872">
    <property type="term" value="F:metal ion binding"/>
    <property type="evidence" value="ECO:0007669"/>
    <property type="project" value="UniProtKB-UniRule"/>
</dbReference>
<feature type="region of interest" description="Disordered" evidence="16">
    <location>
        <begin position="122"/>
        <end position="141"/>
    </location>
</feature>
<dbReference type="PROSITE" id="PS52012">
    <property type="entry name" value="CFEM"/>
    <property type="match status" value="1"/>
</dbReference>
<gene>
    <name evidence="19" type="ORF">AMS68_005952</name>
</gene>
<keyword evidence="7" id="KW-0336">GPI-anchor</keyword>
<comment type="subcellular location">
    <subcellularLocation>
        <location evidence="1">Cell membrane</location>
        <topology evidence="1">Lipid-anchor</topology>
        <topology evidence="1">GPI-anchor</topology>
    </subcellularLocation>
    <subcellularLocation>
        <location evidence="2">Secreted</location>
    </subcellularLocation>
</comment>
<keyword evidence="12 15" id="KW-1015">Disulfide bond</keyword>
<keyword evidence="13" id="KW-0325">Glycoprotein</keyword>
<evidence type="ECO:0000256" key="16">
    <source>
        <dbReference type="SAM" id="MobiDB-lite"/>
    </source>
</evidence>
<dbReference type="GO" id="GO:0005886">
    <property type="term" value="C:plasma membrane"/>
    <property type="evidence" value="ECO:0007669"/>
    <property type="project" value="UniProtKB-SubCell"/>
</dbReference>
<accession>A0A6H0Y0K0</accession>
<feature type="signal peptide" evidence="17">
    <location>
        <begin position="1"/>
        <end position="18"/>
    </location>
</feature>
<protein>
    <recommendedName>
        <fullName evidence="18">CFEM domain-containing protein</fullName>
    </recommendedName>
</protein>
<evidence type="ECO:0000259" key="18">
    <source>
        <dbReference type="PROSITE" id="PS52012"/>
    </source>
</evidence>
<evidence type="ECO:0000313" key="20">
    <source>
        <dbReference type="Proteomes" id="UP000503462"/>
    </source>
</evidence>
<evidence type="ECO:0000256" key="10">
    <source>
        <dbReference type="ARBA" id="ARBA00023004"/>
    </source>
</evidence>
<keyword evidence="8 15" id="KW-0479">Metal-binding</keyword>
<evidence type="ECO:0000256" key="2">
    <source>
        <dbReference type="ARBA" id="ARBA00004613"/>
    </source>
</evidence>
<name>A0A6H0Y0K0_9PEZI</name>
<keyword evidence="4" id="KW-1003">Cell membrane</keyword>
<dbReference type="SMART" id="SM00747">
    <property type="entry name" value="CFEM"/>
    <property type="match status" value="1"/>
</dbReference>
<dbReference type="Pfam" id="PF05730">
    <property type="entry name" value="CFEM"/>
    <property type="match status" value="1"/>
</dbReference>
<keyword evidence="6 15" id="KW-0349">Heme</keyword>
<evidence type="ECO:0000256" key="7">
    <source>
        <dbReference type="ARBA" id="ARBA00022622"/>
    </source>
</evidence>
<dbReference type="InterPro" id="IPR051735">
    <property type="entry name" value="CFEM_domain"/>
</dbReference>
<evidence type="ECO:0000256" key="5">
    <source>
        <dbReference type="ARBA" id="ARBA00022525"/>
    </source>
</evidence>
<keyword evidence="9 17" id="KW-0732">Signal</keyword>
<keyword evidence="11" id="KW-0472">Membrane</keyword>
<reference evidence="19 20" key="1">
    <citation type="journal article" date="2016" name="Sci. Rep.">
        <title>Peltaster fructicola genome reveals evolution from an invasive phytopathogen to an ectophytic parasite.</title>
        <authorList>
            <person name="Xu C."/>
            <person name="Chen H."/>
            <person name="Gleason M.L."/>
            <person name="Xu J.R."/>
            <person name="Liu H."/>
            <person name="Zhang R."/>
            <person name="Sun G."/>
        </authorList>
    </citation>
    <scope>NUCLEOTIDE SEQUENCE [LARGE SCALE GENOMIC DNA]</scope>
    <source>
        <strain evidence="19 20">LNHT1506</strain>
    </source>
</reference>
<keyword evidence="5" id="KW-0964">Secreted</keyword>
<dbReference type="GO" id="GO:0005576">
    <property type="term" value="C:extracellular region"/>
    <property type="evidence" value="ECO:0007669"/>
    <property type="project" value="UniProtKB-SubCell"/>
</dbReference>
<keyword evidence="20" id="KW-1185">Reference proteome</keyword>
<feature type="disulfide bond" evidence="15">
    <location>
        <begin position="35"/>
        <end position="42"/>
    </location>
</feature>
<evidence type="ECO:0000256" key="11">
    <source>
        <dbReference type="ARBA" id="ARBA00023136"/>
    </source>
</evidence>
<keyword evidence="14" id="KW-0449">Lipoprotein</keyword>
<comment type="similarity">
    <text evidence="3">Belongs to the RBT5 family.</text>
</comment>
<feature type="disulfide bond" evidence="15">
    <location>
        <begin position="44"/>
        <end position="77"/>
    </location>
</feature>
<dbReference type="Proteomes" id="UP000503462">
    <property type="component" value="Chromosome 4"/>
</dbReference>
<evidence type="ECO:0000313" key="19">
    <source>
        <dbReference type="EMBL" id="QIX00435.1"/>
    </source>
</evidence>
<dbReference type="InterPro" id="IPR008427">
    <property type="entry name" value="Extracellular_membr_CFEM_dom"/>
</dbReference>
<evidence type="ECO:0000256" key="15">
    <source>
        <dbReference type="PROSITE-ProRule" id="PRU01356"/>
    </source>
</evidence>
<evidence type="ECO:0000256" key="9">
    <source>
        <dbReference type="ARBA" id="ARBA00022729"/>
    </source>
</evidence>
<feature type="domain" description="CFEM" evidence="18">
    <location>
        <begin position="1"/>
        <end position="105"/>
    </location>
</feature>
<dbReference type="PANTHER" id="PTHR37928:SF2">
    <property type="entry name" value="GPI ANCHORED CFEM DOMAIN PROTEIN (AFU_ORTHOLOGUE AFUA_6G10580)"/>
    <property type="match status" value="1"/>
</dbReference>
<keyword evidence="10 15" id="KW-0408">Iron</keyword>
<evidence type="ECO:0000256" key="6">
    <source>
        <dbReference type="ARBA" id="ARBA00022617"/>
    </source>
</evidence>
<proteinExistence type="inferred from homology"/>
<sequence>MYGFKIASIAFLATTVLADSLPTCAQSCVTNYNGCSQFDVACICGSSAWIQGLACCVSKVCSADDQQATINYANTICAGVGITNLPQTASCASGASTSFSTGAATISVASSITAQQSTTNTASTTSASASGSNVVSGGSTTSVQGTTTTSVASAANSAGTTTRSGAASMQTVGAIGLGALFAGLVAAV</sequence>
<dbReference type="OrthoDB" id="3065412at2759"/>
<evidence type="ECO:0000256" key="3">
    <source>
        <dbReference type="ARBA" id="ARBA00010031"/>
    </source>
</evidence>